<protein>
    <recommendedName>
        <fullName evidence="7">Coiled-coil domain-containing protein 105</fullName>
    </recommendedName>
</protein>
<dbReference type="PANTHER" id="PTHR35081:SF1">
    <property type="entry name" value="COILED-COIL DOMAIN-CONTAINING PROTEIN 105"/>
    <property type="match status" value="1"/>
</dbReference>
<reference evidence="5" key="1">
    <citation type="submission" date="2015-02" db="EMBL/GenBank/DDBJ databases">
        <title>Genome sequencing for Strongylocentrotus purpuratus.</title>
        <authorList>
            <person name="Murali S."/>
            <person name="Liu Y."/>
            <person name="Vee V."/>
            <person name="English A."/>
            <person name="Wang M."/>
            <person name="Skinner E."/>
            <person name="Han Y."/>
            <person name="Muzny D.M."/>
            <person name="Worley K.C."/>
            <person name="Gibbs R.A."/>
        </authorList>
    </citation>
    <scope>NUCLEOTIDE SEQUENCE</scope>
</reference>
<dbReference type="GO" id="GO:0005929">
    <property type="term" value="C:cilium"/>
    <property type="evidence" value="ECO:0007669"/>
    <property type="project" value="UniProtKB-ARBA"/>
</dbReference>
<dbReference type="FunCoup" id="A0A7M7RBY5">
    <property type="interactions" value="481"/>
</dbReference>
<evidence type="ECO:0000256" key="3">
    <source>
        <dbReference type="SAM" id="MobiDB-lite"/>
    </source>
</evidence>
<reference evidence="4" key="2">
    <citation type="submission" date="2021-01" db="UniProtKB">
        <authorList>
            <consortium name="EnsemblMetazoa"/>
        </authorList>
    </citation>
    <scope>IDENTIFICATION</scope>
</reference>
<dbReference type="InterPro" id="IPR048256">
    <property type="entry name" value="Tektin-like"/>
</dbReference>
<comment type="subcellular location">
    <subcellularLocation>
        <location evidence="1">Cytoplasm</location>
    </subcellularLocation>
</comment>
<dbReference type="OMA" id="YTPECAT"/>
<dbReference type="PDB" id="8SNB">
    <property type="method" value="EM"/>
    <property type="resolution" value="3.30 A"/>
    <property type="chains" value="1E/1F/1G/1H=1-448"/>
</dbReference>
<keyword evidence="6" id="KW-0002">3D-structure</keyword>
<dbReference type="InParanoid" id="A0A7M7RBY5"/>
<keyword evidence="5" id="KW-1185">Reference proteome</keyword>
<evidence type="ECO:0000256" key="1">
    <source>
        <dbReference type="ARBA" id="ARBA00004496"/>
    </source>
</evidence>
<dbReference type="GO" id="GO:0005737">
    <property type="term" value="C:cytoplasm"/>
    <property type="evidence" value="ECO:0007669"/>
    <property type="project" value="UniProtKB-SubCell"/>
</dbReference>
<feature type="region of interest" description="Disordered" evidence="3">
    <location>
        <begin position="200"/>
        <end position="261"/>
    </location>
</feature>
<dbReference type="KEGG" id="spu:575169"/>
<evidence type="ECO:0000313" key="4">
    <source>
        <dbReference type="EnsemblMetazoa" id="XP_780678"/>
    </source>
</evidence>
<dbReference type="PANTHER" id="PTHR35081">
    <property type="entry name" value="COILED-COIL DOMAIN-CONTAINING PROTEIN 105"/>
    <property type="match status" value="1"/>
</dbReference>
<organism evidence="4 5">
    <name type="scientific">Strongylocentrotus purpuratus</name>
    <name type="common">Purple sea urchin</name>
    <dbReference type="NCBI Taxonomy" id="7668"/>
    <lineage>
        <taxon>Eukaryota</taxon>
        <taxon>Metazoa</taxon>
        <taxon>Echinodermata</taxon>
        <taxon>Eleutherozoa</taxon>
        <taxon>Echinozoa</taxon>
        <taxon>Echinoidea</taxon>
        <taxon>Euechinoidea</taxon>
        <taxon>Echinacea</taxon>
        <taxon>Camarodonta</taxon>
        <taxon>Echinidea</taxon>
        <taxon>Strongylocentrotidae</taxon>
        <taxon>Strongylocentrotus</taxon>
    </lineage>
</organism>
<accession>A0A7M7RBY5</accession>
<keyword evidence="2" id="KW-0963">Cytoplasm</keyword>
<dbReference type="AlphaFoldDB" id="A0A7M7RBY5"/>
<name>A0A7M7RBY5_STRPU</name>
<dbReference type="GeneID" id="575169"/>
<dbReference type="Proteomes" id="UP000007110">
    <property type="component" value="Unassembled WGS sequence"/>
</dbReference>
<dbReference type="Pfam" id="PF03148">
    <property type="entry name" value="Tektin"/>
    <property type="match status" value="1"/>
</dbReference>
<dbReference type="CTD" id="610464"/>
<proteinExistence type="evidence at protein level"/>
<evidence type="ECO:0000256" key="2">
    <source>
        <dbReference type="ARBA" id="ARBA00022490"/>
    </source>
</evidence>
<dbReference type="RefSeq" id="XP_780678.1">
    <property type="nucleotide sequence ID" value="XM_775585.5"/>
</dbReference>
<reference evidence="6" key="3">
    <citation type="journal article" date="2023" name="Cell">
        <title>Structural specializations of the sperm tail.</title>
        <authorList>
            <person name="Leung M.R."/>
            <person name="Zeng J."/>
            <person name="Wang X."/>
            <person name="Roelofs M.C."/>
            <person name="Huang W."/>
            <person name="Zenezini Chiozzi R."/>
            <person name="Hevler J.F."/>
            <person name="Heck A.J.R."/>
            <person name="Dutcher S.K."/>
            <person name="Brown A."/>
            <person name="Zhang R."/>
            <person name="Zeev-Ben-Mordehai T."/>
        </authorList>
    </citation>
    <scope>STRUCTURE BY ELECTRON MICROSCOPY (3.30 ANGSTROMS)</scope>
</reference>
<dbReference type="InterPro" id="IPR038949">
    <property type="entry name" value="TEKTL1"/>
</dbReference>
<dbReference type="EnsemblMetazoa" id="XM_775585">
    <property type="protein sequence ID" value="XP_780678"/>
    <property type="gene ID" value="LOC575169"/>
</dbReference>
<evidence type="ECO:0000313" key="5">
    <source>
        <dbReference type="Proteomes" id="UP000007110"/>
    </source>
</evidence>
<dbReference type="OrthoDB" id="9896158at2759"/>
<evidence type="ECO:0007829" key="6">
    <source>
        <dbReference type="PDB" id="8SNB"/>
    </source>
</evidence>
<dbReference type="EMDB" id="EMD-40619"/>
<evidence type="ECO:0008006" key="7">
    <source>
        <dbReference type="Google" id="ProtNLM"/>
    </source>
</evidence>
<sequence length="448" mass="49862">MMSTRSRTQIPLATATVGPQSWSDATVKEIKISQAAVEKTDTGQEVGRSFDALPSLRDNCAQQSNTVVHQYVRECRISLVKLRDSFLETNEEVKSLIRGKEALEKQLEHIRKDIALNKMSTEIRCTRPSRERGRDGADNVMEKEFRHLHQLKKALELQLRSVQKQLQVLDQCRKRLSAVIQERNRVLDLLCHAVSSVNGRASRGGGRVSRQDKTMTFGGNGMGYTRQVNGNVAELLGTGASPPDAENRSGTPPPDPLGPFTPEAAAAIAQAREARQRSQFLRKDIRDAIENTQQLQQAAHRAVNDGLNQKVAETITLKQHLTVAAGENRHSIHRAQRWYDSTEKALGYTIGPELQSDLETREKLTRPIVRVFQRHPGTNLPEAQGIIRGAAGLDESLLRTSRNIGLLQLAQGRLQGDIRHKHAGASVDSAIVRGRRRLANHRWVMGSV</sequence>